<dbReference type="SUPFAM" id="SSF53474">
    <property type="entry name" value="alpha/beta-Hydrolases"/>
    <property type="match status" value="1"/>
</dbReference>
<dbReference type="ZFIN" id="ZDB-GENE-041210-201">
    <property type="gene designation" value="acot16"/>
</dbReference>
<feature type="active site" description="Charge relay system" evidence="2">
    <location>
        <position position="260"/>
    </location>
</feature>
<organism evidence="6 7">
    <name type="scientific">Danio rerio</name>
    <name type="common">Zebrafish</name>
    <name type="synonym">Brachydanio rerio</name>
    <dbReference type="NCBI Taxonomy" id="7955"/>
    <lineage>
        <taxon>Eukaryota</taxon>
        <taxon>Metazoa</taxon>
        <taxon>Chordata</taxon>
        <taxon>Craniata</taxon>
        <taxon>Vertebrata</taxon>
        <taxon>Euteleostomi</taxon>
        <taxon>Actinopterygii</taxon>
        <taxon>Neopterygii</taxon>
        <taxon>Teleostei</taxon>
        <taxon>Ostariophysi</taxon>
        <taxon>Cypriniformes</taxon>
        <taxon>Danionidae</taxon>
        <taxon>Danioninae</taxon>
        <taxon>Danio</taxon>
    </lineage>
</organism>
<dbReference type="Gene3D" id="2.60.40.2240">
    <property type="entry name" value="Acyl-CoA thioester hydrolase/BAAT N-terminal domain"/>
    <property type="match status" value="1"/>
</dbReference>
<evidence type="ECO:0000313" key="6">
    <source>
        <dbReference type="Proteomes" id="UP000000437"/>
    </source>
</evidence>
<dbReference type="FunFam" id="3.40.50.1820:FF:000024">
    <property type="entry name" value="acyl-coenzyme A thioesterase 4"/>
    <property type="match status" value="1"/>
</dbReference>
<keyword evidence="6" id="KW-1185">Reference proteome</keyword>
<feature type="domain" description="Acyl-CoA thioester hydrolase/bile acid-CoA amino acid N-acetyltransferase" evidence="4">
    <location>
        <begin position="40"/>
        <end position="171"/>
    </location>
</feature>
<reference evidence="7" key="2">
    <citation type="journal article" date="2012" name="J. Pathol.">
        <title>An osteosarcoma zebrafish model implicates Mmp-19 and Ets-1 as well as reduced host immune response in angiogenesis and migration.</title>
        <authorList>
            <person name="Mohseny A.B."/>
            <person name="Xiao W."/>
            <person name="Carvalho R."/>
            <person name="Spaink H.P."/>
            <person name="Hogendoorn P.C."/>
            <person name="Cleton-Jansen A.M."/>
        </authorList>
    </citation>
    <scope>NUCLEOTIDE SEQUENCE</scope>
    <source>
        <strain evidence="7">Tuebingen</strain>
    </source>
</reference>
<feature type="domain" description="BAAT/Acyl-CoA thioester hydrolase C-terminal" evidence="5">
    <location>
        <begin position="232"/>
        <end position="442"/>
    </location>
</feature>
<reference evidence="7" key="4">
    <citation type="journal article" date="2016" name="BMC Genomics">
        <title>Gene evolution and gene expression after whole genome duplication in fish: the PhyloFish database.</title>
        <authorList>
            <person name="Pasquier J."/>
            <person name="Cabau C."/>
            <person name="Nguyen T."/>
            <person name="Jouanno E."/>
            <person name="Severac D."/>
            <person name="Braasch I."/>
            <person name="Journot L."/>
            <person name="Pontarotti P."/>
            <person name="Klopp C."/>
            <person name="Postlethwait J.H."/>
            <person name="Guiguen Y."/>
            <person name="Bobe J."/>
        </authorList>
    </citation>
    <scope>NUCLEOTIDE SEQUENCE</scope>
    <source>
        <strain evidence="7">Tuebingen</strain>
    </source>
</reference>
<sequence precursor="true">MKRWSTLIGRVIMLAPVRTVSTESRRCPMLTVQPCRGMVDEKFQVIIKNLLPNQEVTLHSLHQSEDKDFWEAFGHYISDEHGTVTVAKDESLGGTYEGTEQMGLLWSLRPVPGSRSALRLRKMNVLTPMVVNISVYNGHLSQGFSQTSALATTVTERWYMAPGVQRVDIRENGVRGTLFLPPGPGPYPGVLDLWGGGGGLIEYRSALLASHGFACMALEYISPGELKKTDVDNTYFEKAYQILQNHPLVQKDKMAMLGLCFGSVITFSMTVYSSVIKPQCCVCISGSHVVPVNKCMFEVFEDIKKLMGKVQENEDKHIVTREIILPIPSDPALKADVGRIKCPLLLVNGTDDQNWATNESAEDIKMMMEKAGNRHLLTVLTYPDAGHLIEPPYTPHFRATNFLLHDMKVKVVMLWGGQTKPHAYAQEDSWKKILAFFHEHLYGSNVKAKL</sequence>
<dbReference type="FunFam" id="2.60.40.2240:FF:000002">
    <property type="entry name" value="Acyl-CoA thioesterase 18"/>
    <property type="match status" value="1"/>
</dbReference>
<dbReference type="AGR" id="ZFIN:ZDB-GENE-041210-201"/>
<feature type="active site" description="Charge relay system" evidence="2">
    <location>
        <position position="352"/>
    </location>
</feature>
<dbReference type="InterPro" id="IPR014940">
    <property type="entry name" value="BAAT_C"/>
</dbReference>
<accession>A0AB13A482</accession>
<dbReference type="Proteomes" id="UP000000437">
    <property type="component" value="Chromosome 4"/>
</dbReference>
<dbReference type="InterPro" id="IPR006862">
    <property type="entry name" value="Thio_Ohase/aa_AcTrfase"/>
</dbReference>
<dbReference type="RefSeq" id="NP_001373744.1">
    <property type="nucleotide sequence ID" value="NM_001386815.1"/>
</dbReference>
<evidence type="ECO:0000256" key="2">
    <source>
        <dbReference type="PIRSR" id="PIRSR016521-1"/>
    </source>
</evidence>
<evidence type="ECO:0000313" key="8">
    <source>
        <dbReference type="ZFIN" id="ZDB-GENE-041210-201"/>
    </source>
</evidence>
<dbReference type="RefSeq" id="XP_073801933.1">
    <property type="nucleotide sequence ID" value="XM_073945832.1"/>
</dbReference>
<proteinExistence type="inferred from homology"/>
<gene>
    <name evidence="7 8" type="primary">acot16</name>
    <name evidence="7" type="synonym">DKEYP-89C11.1</name>
    <name evidence="7" type="synonym">pte2bl2</name>
    <name evidence="7" type="synonym">si:dkeyp-89c11.1</name>
</gene>
<dbReference type="InterPro" id="IPR016662">
    <property type="entry name" value="Acyl-CoA_thioEstase_long-chain"/>
</dbReference>
<comment type="similarity">
    <text evidence="1">Belongs to the C/M/P thioester hydrolase family.</text>
</comment>
<dbReference type="Pfam" id="PF08840">
    <property type="entry name" value="BAAT_C"/>
    <property type="match status" value="1"/>
</dbReference>
<dbReference type="GeneID" id="402867"/>
<dbReference type="PIRSF" id="PIRSF016521">
    <property type="entry name" value="Acyl-CoA_hydro"/>
    <property type="match status" value="1"/>
</dbReference>
<evidence type="ECO:0000259" key="4">
    <source>
        <dbReference type="Pfam" id="PF04775"/>
    </source>
</evidence>
<name>A0AB13A482_DANRE</name>
<dbReference type="Pfam" id="PF04775">
    <property type="entry name" value="Bile_Hydr_Trans"/>
    <property type="match status" value="1"/>
</dbReference>
<feature type="signal peptide" evidence="3 7">
    <location>
        <begin position="1"/>
        <end position="22"/>
    </location>
</feature>
<protein>
    <submittedName>
        <fullName evidence="7">Acyl-CoA thioesterase 16 precursor</fullName>
    </submittedName>
</protein>
<reference evidence="7" key="5">
    <citation type="submission" date="2025-08" db="UniProtKB">
        <authorList>
            <consortium name="RefSeq"/>
        </authorList>
    </citation>
    <scope>IDENTIFICATION</scope>
    <source>
        <strain evidence="7">Tuebingen</strain>
    </source>
</reference>
<evidence type="ECO:0000313" key="7">
    <source>
        <dbReference type="RefSeq" id="NP_001373744.1"/>
    </source>
</evidence>
<dbReference type="AlphaFoldDB" id="A0AB13A482"/>
<evidence type="ECO:0000256" key="3">
    <source>
        <dbReference type="SAM" id="SignalP"/>
    </source>
</evidence>
<dbReference type="InterPro" id="IPR042490">
    <property type="entry name" value="Thio_Ohase/BAAT_N"/>
</dbReference>
<dbReference type="InterPro" id="IPR029058">
    <property type="entry name" value="AB_hydrolase_fold"/>
</dbReference>
<reference evidence="7" key="3">
    <citation type="journal article" date="2015" name="Nat. Commun.">
        <title>RFX transcription factors are essential for hearing in mice.</title>
        <authorList>
            <person name="Elkon R."/>
            <person name="Milon B."/>
            <person name="Morrison L."/>
            <person name="Shah M."/>
            <person name="Vijayakumar S."/>
            <person name="Racherla M."/>
            <person name="Leitch C.C."/>
            <person name="Silipino L."/>
            <person name="Hadi S."/>
            <person name="Weiss-Gayet M."/>
            <person name="Barras E."/>
            <person name="Schmid C.D."/>
            <person name="Ait-Lounis A."/>
            <person name="Barnes A."/>
            <person name="Song Y."/>
            <person name="Eisenman D.J."/>
            <person name="Eliyahu E."/>
            <person name="Frolenkov G.I."/>
            <person name="Strome S.E."/>
            <person name="Durand B."/>
            <person name="Zaghloul N.A."/>
            <person name="Jones S.M."/>
            <person name="Reith W."/>
            <person name="Hertzano R."/>
        </authorList>
    </citation>
    <scope>NUCLEOTIDE SEQUENCE</scope>
    <source>
        <strain evidence="7">Tuebingen</strain>
    </source>
</reference>
<evidence type="ECO:0000256" key="1">
    <source>
        <dbReference type="ARBA" id="ARBA00006538"/>
    </source>
</evidence>
<reference evidence="7" key="1">
    <citation type="journal article" date="2008" name="J. Genet. Genomics">
        <title>Bioinformatic identification of genes encoding C1q-domain-containing proteins in zebrafish.</title>
        <authorList>
            <person name="Mei J."/>
            <person name="Gui J."/>
        </authorList>
    </citation>
    <scope>NUCLEOTIDE SEQUENCE</scope>
    <source>
        <strain evidence="7">Tuebingen</strain>
    </source>
</reference>
<keyword evidence="3 7" id="KW-0732">Signal</keyword>
<dbReference type="RefSeq" id="XP_073801934.1">
    <property type="nucleotide sequence ID" value="XM_073945833.1"/>
</dbReference>
<feature type="active site" description="Charge relay system" evidence="2">
    <location>
        <position position="387"/>
    </location>
</feature>
<dbReference type="PANTHER" id="PTHR10824">
    <property type="entry name" value="ACYL-COENZYME A THIOESTERASE-RELATED"/>
    <property type="match status" value="1"/>
</dbReference>
<dbReference type="GO" id="GO:0006637">
    <property type="term" value="P:acyl-CoA metabolic process"/>
    <property type="evidence" value="ECO:0007669"/>
    <property type="project" value="InterPro"/>
</dbReference>
<evidence type="ECO:0000259" key="5">
    <source>
        <dbReference type="Pfam" id="PF08840"/>
    </source>
</evidence>
<dbReference type="Gene3D" id="3.40.50.1820">
    <property type="entry name" value="alpha/beta hydrolase"/>
    <property type="match status" value="1"/>
</dbReference>
<dbReference type="PANTHER" id="PTHR10824:SF36">
    <property type="entry name" value="ACYL-COA THIOESTERASE 17-RELATED"/>
    <property type="match status" value="1"/>
</dbReference>
<feature type="chain" id="PRO_5043058317" evidence="3 7">
    <location>
        <begin position="23"/>
        <end position="450"/>
    </location>
</feature>
<dbReference type="GO" id="GO:0016790">
    <property type="term" value="F:thiolester hydrolase activity"/>
    <property type="evidence" value="ECO:0007669"/>
    <property type="project" value="InterPro"/>
</dbReference>
<dbReference type="KEGG" id="dre:402867"/>
<dbReference type="CTD" id="402867"/>